<protein>
    <submittedName>
        <fullName evidence="1">Uncharacterized protein</fullName>
    </submittedName>
</protein>
<name>A0AAV4N4E6_CAEEX</name>
<dbReference type="AlphaFoldDB" id="A0AAV4N4E6"/>
<gene>
    <name evidence="1" type="ORF">CEXT_439231</name>
</gene>
<accession>A0AAV4N4E6</accession>
<reference evidence="1 2" key="1">
    <citation type="submission" date="2021-06" db="EMBL/GenBank/DDBJ databases">
        <title>Caerostris extrusa draft genome.</title>
        <authorList>
            <person name="Kono N."/>
            <person name="Arakawa K."/>
        </authorList>
    </citation>
    <scope>NUCLEOTIDE SEQUENCE [LARGE SCALE GENOMIC DNA]</scope>
</reference>
<comment type="caution">
    <text evidence="1">The sequence shown here is derived from an EMBL/GenBank/DDBJ whole genome shotgun (WGS) entry which is preliminary data.</text>
</comment>
<evidence type="ECO:0000313" key="2">
    <source>
        <dbReference type="Proteomes" id="UP001054945"/>
    </source>
</evidence>
<dbReference type="EMBL" id="BPLR01002835">
    <property type="protein sequence ID" value="GIX78447.1"/>
    <property type="molecule type" value="Genomic_DNA"/>
</dbReference>
<dbReference type="Proteomes" id="UP001054945">
    <property type="component" value="Unassembled WGS sequence"/>
</dbReference>
<organism evidence="1 2">
    <name type="scientific">Caerostris extrusa</name>
    <name type="common">Bark spider</name>
    <name type="synonym">Caerostris bankana</name>
    <dbReference type="NCBI Taxonomy" id="172846"/>
    <lineage>
        <taxon>Eukaryota</taxon>
        <taxon>Metazoa</taxon>
        <taxon>Ecdysozoa</taxon>
        <taxon>Arthropoda</taxon>
        <taxon>Chelicerata</taxon>
        <taxon>Arachnida</taxon>
        <taxon>Araneae</taxon>
        <taxon>Araneomorphae</taxon>
        <taxon>Entelegynae</taxon>
        <taxon>Araneoidea</taxon>
        <taxon>Araneidae</taxon>
        <taxon>Caerostris</taxon>
    </lineage>
</organism>
<sequence length="117" mass="13667">MKSQAKTTTEYRRSHSSNCNCNCNCNDCRSLLCSRTDTEESGSIWFRGWEDGHYPGLWTASSHDVFFVSLFDCPEAGFRMEFYFWEKANKFVFVAVVVEKKNLSLFIFARKKIEIAY</sequence>
<evidence type="ECO:0000313" key="1">
    <source>
        <dbReference type="EMBL" id="GIX78447.1"/>
    </source>
</evidence>
<keyword evidence="2" id="KW-1185">Reference proteome</keyword>
<proteinExistence type="predicted"/>